<sequence>MGEPRRPGRDPLNADPFIQLRLLDVQALDLRLDQLAHRRRTVPEVAEGERLRAERAKLGSELATAQAQVSDLTREQRKAETDVEQVRTRRARDEQRLQSGQVGSARDLQSLQSEIESLQRRQSDLEDVELDVMERLEAATAHEQELSARETELGSKLAEVDQARDRAYASIDAEAEQARRERTDTAAGVSDDLLKLYEKRRAQHGGVGAAALRQRRCEGCRMELDARYLGQIAAKPDDAVLSCEECGRILVRTLESGV</sequence>
<dbReference type="AlphaFoldDB" id="A0A852ZM76"/>
<dbReference type="Proteomes" id="UP000579605">
    <property type="component" value="Unassembled WGS sequence"/>
</dbReference>
<dbReference type="PANTHER" id="PTHR39082">
    <property type="entry name" value="PHOSPHOLIPASE C-BETA-2-RELATED"/>
    <property type="match status" value="1"/>
</dbReference>
<dbReference type="Pfam" id="PF24481">
    <property type="entry name" value="CT398_CC"/>
    <property type="match status" value="1"/>
</dbReference>
<feature type="compositionally biased region" description="Polar residues" evidence="1">
    <location>
        <begin position="97"/>
        <end position="109"/>
    </location>
</feature>
<feature type="compositionally biased region" description="Basic and acidic residues" evidence="1">
    <location>
        <begin position="72"/>
        <end position="96"/>
    </location>
</feature>
<proteinExistence type="predicted"/>
<protein>
    <recommendedName>
        <fullName evidence="6">C4-type zinc ribbon domain-containing protein</fullName>
    </recommendedName>
</protein>
<dbReference type="InterPro" id="IPR056003">
    <property type="entry name" value="CT398_CC_hairpin"/>
</dbReference>
<dbReference type="Pfam" id="PF02591">
    <property type="entry name" value="Zn_ribbon_9"/>
    <property type="match status" value="1"/>
</dbReference>
<feature type="domain" description="C4-type zinc ribbon" evidence="2">
    <location>
        <begin position="216"/>
        <end position="250"/>
    </location>
</feature>
<gene>
    <name evidence="4" type="ORF">F4554_002908</name>
</gene>
<dbReference type="InterPro" id="IPR052376">
    <property type="entry name" value="Oxidative_Scav/Glycosyltrans"/>
</dbReference>
<dbReference type="RefSeq" id="WP_337796041.1">
    <property type="nucleotide sequence ID" value="NZ_BAAARR010000024.1"/>
</dbReference>
<organism evidence="4 5">
    <name type="scientific">Actinopolymorpha rutila</name>
    <dbReference type="NCBI Taxonomy" id="446787"/>
    <lineage>
        <taxon>Bacteria</taxon>
        <taxon>Bacillati</taxon>
        <taxon>Actinomycetota</taxon>
        <taxon>Actinomycetes</taxon>
        <taxon>Propionibacteriales</taxon>
        <taxon>Actinopolymorphaceae</taxon>
        <taxon>Actinopolymorpha</taxon>
    </lineage>
</organism>
<evidence type="ECO:0008006" key="6">
    <source>
        <dbReference type="Google" id="ProtNLM"/>
    </source>
</evidence>
<evidence type="ECO:0000313" key="4">
    <source>
        <dbReference type="EMBL" id="NYH90270.1"/>
    </source>
</evidence>
<comment type="caution">
    <text evidence="4">The sequence shown here is derived from an EMBL/GenBank/DDBJ whole genome shotgun (WGS) entry which is preliminary data.</text>
</comment>
<evidence type="ECO:0000259" key="3">
    <source>
        <dbReference type="Pfam" id="PF24481"/>
    </source>
</evidence>
<dbReference type="Gene3D" id="1.10.287.1490">
    <property type="match status" value="1"/>
</dbReference>
<reference evidence="4 5" key="1">
    <citation type="submission" date="2020-07" db="EMBL/GenBank/DDBJ databases">
        <title>Sequencing the genomes of 1000 actinobacteria strains.</title>
        <authorList>
            <person name="Klenk H.-P."/>
        </authorList>
    </citation>
    <scope>NUCLEOTIDE SEQUENCE [LARGE SCALE GENOMIC DNA]</scope>
    <source>
        <strain evidence="4 5">DSM 18448</strain>
    </source>
</reference>
<feature type="domain" description="CT398-like coiled coil hairpin" evidence="3">
    <location>
        <begin position="25"/>
        <end position="205"/>
    </location>
</feature>
<evidence type="ECO:0000256" key="1">
    <source>
        <dbReference type="SAM" id="MobiDB-lite"/>
    </source>
</evidence>
<dbReference type="EMBL" id="JACBZH010000001">
    <property type="protein sequence ID" value="NYH90270.1"/>
    <property type="molecule type" value="Genomic_DNA"/>
</dbReference>
<dbReference type="InterPro" id="IPR003743">
    <property type="entry name" value="Zf-RING_7"/>
</dbReference>
<dbReference type="PANTHER" id="PTHR39082:SF1">
    <property type="entry name" value="SCAVENGER RECEPTOR CLASS A MEMBER 3"/>
    <property type="match status" value="1"/>
</dbReference>
<name>A0A852ZM76_9ACTN</name>
<keyword evidence="5" id="KW-1185">Reference proteome</keyword>
<evidence type="ECO:0000259" key="2">
    <source>
        <dbReference type="Pfam" id="PF02591"/>
    </source>
</evidence>
<evidence type="ECO:0000313" key="5">
    <source>
        <dbReference type="Proteomes" id="UP000579605"/>
    </source>
</evidence>
<accession>A0A852ZM76</accession>
<feature type="region of interest" description="Disordered" evidence="1">
    <location>
        <begin position="59"/>
        <end position="109"/>
    </location>
</feature>